<feature type="region of interest" description="Disordered" evidence="1">
    <location>
        <begin position="53"/>
        <end position="78"/>
    </location>
</feature>
<name>A0A699XWA0_TANCI</name>
<dbReference type="EMBL" id="BKCJ011888371">
    <property type="protein sequence ID" value="GFD61221.1"/>
    <property type="molecule type" value="Genomic_DNA"/>
</dbReference>
<dbReference type="AlphaFoldDB" id="A0A699XWA0"/>
<accession>A0A699XWA0</accession>
<evidence type="ECO:0000256" key="1">
    <source>
        <dbReference type="SAM" id="MobiDB-lite"/>
    </source>
</evidence>
<gene>
    <name evidence="2" type="ORF">Tci_933190</name>
</gene>
<comment type="caution">
    <text evidence="2">The sequence shown here is derived from an EMBL/GenBank/DDBJ whole genome shotgun (WGS) entry which is preliminary data.</text>
</comment>
<evidence type="ECO:0000313" key="2">
    <source>
        <dbReference type="EMBL" id="GFD61221.1"/>
    </source>
</evidence>
<feature type="non-terminal residue" evidence="2">
    <location>
        <position position="1"/>
    </location>
</feature>
<organism evidence="2">
    <name type="scientific">Tanacetum cinerariifolium</name>
    <name type="common">Dalmatian daisy</name>
    <name type="synonym">Chrysanthemum cinerariifolium</name>
    <dbReference type="NCBI Taxonomy" id="118510"/>
    <lineage>
        <taxon>Eukaryota</taxon>
        <taxon>Viridiplantae</taxon>
        <taxon>Streptophyta</taxon>
        <taxon>Embryophyta</taxon>
        <taxon>Tracheophyta</taxon>
        <taxon>Spermatophyta</taxon>
        <taxon>Magnoliopsida</taxon>
        <taxon>eudicotyledons</taxon>
        <taxon>Gunneridae</taxon>
        <taxon>Pentapetalae</taxon>
        <taxon>asterids</taxon>
        <taxon>campanulids</taxon>
        <taxon>Asterales</taxon>
        <taxon>Asteraceae</taxon>
        <taxon>Asteroideae</taxon>
        <taxon>Anthemideae</taxon>
        <taxon>Anthemidinae</taxon>
        <taxon>Tanacetum</taxon>
    </lineage>
</organism>
<protein>
    <submittedName>
        <fullName evidence="2">Uncharacterized protein</fullName>
    </submittedName>
</protein>
<reference evidence="2" key="1">
    <citation type="journal article" date="2019" name="Sci. Rep.">
        <title>Draft genome of Tanacetum cinerariifolium, the natural source of mosquito coil.</title>
        <authorList>
            <person name="Yamashiro T."/>
            <person name="Shiraishi A."/>
            <person name="Satake H."/>
            <person name="Nakayama K."/>
        </authorList>
    </citation>
    <scope>NUCLEOTIDE SEQUENCE</scope>
</reference>
<feature type="non-terminal residue" evidence="2">
    <location>
        <position position="78"/>
    </location>
</feature>
<sequence>ARNRLDRLGLAVDEEAGDAMVDQLGHRAAIDRDHRRAAGHCLDHRQAEGFVEADEVEQRRRRAERPHPLGAADRAGMG</sequence>
<proteinExistence type="predicted"/>